<dbReference type="PANTHER" id="PTHR11620">
    <property type="entry name" value="60S RIBOSOMAL PROTEIN L23A"/>
    <property type="match status" value="1"/>
</dbReference>
<keyword evidence="4" id="KW-0694">RNA-binding</keyword>
<proteinExistence type="inferred from homology"/>
<dbReference type="AlphaFoldDB" id="A0A955ED39"/>
<comment type="similarity">
    <text evidence="1 4">Belongs to the universal ribosomal protein uL23 family.</text>
</comment>
<dbReference type="Pfam" id="PF00276">
    <property type="entry name" value="Ribosomal_L23"/>
    <property type="match status" value="1"/>
</dbReference>
<evidence type="ECO:0000256" key="3">
    <source>
        <dbReference type="ARBA" id="ARBA00023274"/>
    </source>
</evidence>
<reference evidence="5" key="1">
    <citation type="submission" date="2020-04" db="EMBL/GenBank/DDBJ databases">
        <authorList>
            <person name="Zhang T."/>
        </authorList>
    </citation>
    <scope>NUCLEOTIDE SEQUENCE</scope>
    <source>
        <strain evidence="5">HKST-UBA79</strain>
    </source>
</reference>
<dbReference type="GO" id="GO:1990904">
    <property type="term" value="C:ribonucleoprotein complex"/>
    <property type="evidence" value="ECO:0007669"/>
    <property type="project" value="UniProtKB-KW"/>
</dbReference>
<comment type="function">
    <text evidence="4">One of the early assembly proteins it binds 23S rRNA. One of the proteins that surrounds the polypeptide exit tunnel on the outside of the ribosome. Forms the main docking site for trigger factor binding to the ribosome.</text>
</comment>
<evidence type="ECO:0000256" key="4">
    <source>
        <dbReference type="HAMAP-Rule" id="MF_01369"/>
    </source>
</evidence>
<evidence type="ECO:0000313" key="6">
    <source>
        <dbReference type="Proteomes" id="UP000740557"/>
    </source>
</evidence>
<sequence>MKLNNTIIKPIVTEKAMSLNEKENTYVFEVSLSATKHSVASEVQRIFNVTVTDVRTSVIPGKKHRIGKTRKFTRTTKYKKAVVSLKEGDKLDIYPSN</sequence>
<dbReference type="Gene3D" id="3.30.70.330">
    <property type="match status" value="1"/>
</dbReference>
<gene>
    <name evidence="4 5" type="primary">rplW</name>
    <name evidence="5" type="ORF">KC980_02470</name>
</gene>
<protein>
    <recommendedName>
        <fullName evidence="4">Large ribosomal subunit protein uL23</fullName>
    </recommendedName>
</protein>
<dbReference type="NCBIfam" id="NF004363">
    <property type="entry name" value="PRK05738.2-4"/>
    <property type="match status" value="1"/>
</dbReference>
<dbReference type="GO" id="GO:0003735">
    <property type="term" value="F:structural constituent of ribosome"/>
    <property type="evidence" value="ECO:0007669"/>
    <property type="project" value="InterPro"/>
</dbReference>
<dbReference type="EMBL" id="JAGQNX010000070">
    <property type="protein sequence ID" value="MCA9308353.1"/>
    <property type="molecule type" value="Genomic_DNA"/>
</dbReference>
<dbReference type="InterPro" id="IPR013025">
    <property type="entry name" value="Ribosomal_uL23-like"/>
</dbReference>
<keyword evidence="2 4" id="KW-0689">Ribosomal protein</keyword>
<dbReference type="InterPro" id="IPR012678">
    <property type="entry name" value="Ribosomal_uL23/eL15/eS24_sf"/>
</dbReference>
<evidence type="ECO:0000313" key="5">
    <source>
        <dbReference type="EMBL" id="MCA9308353.1"/>
    </source>
</evidence>
<reference evidence="5" key="2">
    <citation type="journal article" date="2021" name="Microbiome">
        <title>Successional dynamics and alternative stable states in a saline activated sludge microbial community over 9 years.</title>
        <authorList>
            <person name="Wang Y."/>
            <person name="Ye J."/>
            <person name="Ju F."/>
            <person name="Liu L."/>
            <person name="Boyd J.A."/>
            <person name="Deng Y."/>
            <person name="Parks D.H."/>
            <person name="Jiang X."/>
            <person name="Yin X."/>
            <person name="Woodcroft B.J."/>
            <person name="Tyson G.W."/>
            <person name="Hugenholtz P."/>
            <person name="Polz M.F."/>
            <person name="Zhang T."/>
        </authorList>
    </citation>
    <scope>NUCLEOTIDE SEQUENCE</scope>
    <source>
        <strain evidence="5">HKST-UBA79</strain>
    </source>
</reference>
<dbReference type="Proteomes" id="UP000740557">
    <property type="component" value="Unassembled WGS sequence"/>
</dbReference>
<dbReference type="SUPFAM" id="SSF54189">
    <property type="entry name" value="Ribosomal proteins S24e, L23 and L15e"/>
    <property type="match status" value="1"/>
</dbReference>
<name>A0A955ED39_UNCKA</name>
<dbReference type="GO" id="GO:0019843">
    <property type="term" value="F:rRNA binding"/>
    <property type="evidence" value="ECO:0007669"/>
    <property type="project" value="UniProtKB-UniRule"/>
</dbReference>
<comment type="subunit">
    <text evidence="4">Part of the 50S ribosomal subunit. Contacts protein L29, and trigger factor when it is bound to the ribosome.</text>
</comment>
<organism evidence="5 6">
    <name type="scientific">candidate division WWE3 bacterium</name>
    <dbReference type="NCBI Taxonomy" id="2053526"/>
    <lineage>
        <taxon>Bacteria</taxon>
        <taxon>Katanobacteria</taxon>
    </lineage>
</organism>
<dbReference type="InterPro" id="IPR012677">
    <property type="entry name" value="Nucleotide-bd_a/b_plait_sf"/>
</dbReference>
<dbReference type="HAMAP" id="MF_01369_B">
    <property type="entry name" value="Ribosomal_uL23_B"/>
    <property type="match status" value="1"/>
</dbReference>
<comment type="caution">
    <text evidence="5">The sequence shown here is derived from an EMBL/GenBank/DDBJ whole genome shotgun (WGS) entry which is preliminary data.</text>
</comment>
<keyword evidence="3 4" id="KW-0687">Ribonucleoprotein</keyword>
<dbReference type="GO" id="GO:0006412">
    <property type="term" value="P:translation"/>
    <property type="evidence" value="ECO:0007669"/>
    <property type="project" value="UniProtKB-UniRule"/>
</dbReference>
<evidence type="ECO:0000256" key="1">
    <source>
        <dbReference type="ARBA" id="ARBA00006700"/>
    </source>
</evidence>
<evidence type="ECO:0000256" key="2">
    <source>
        <dbReference type="ARBA" id="ARBA00022980"/>
    </source>
</evidence>
<keyword evidence="4" id="KW-0699">rRNA-binding</keyword>
<accession>A0A955ED39</accession>
<dbReference type="GO" id="GO:0005840">
    <property type="term" value="C:ribosome"/>
    <property type="evidence" value="ECO:0007669"/>
    <property type="project" value="UniProtKB-KW"/>
</dbReference>